<reference evidence="4 5" key="1">
    <citation type="submission" date="2019-10" db="EMBL/GenBank/DDBJ databases">
        <title>Three novel species isolated from a subtropical stream in China.</title>
        <authorList>
            <person name="Lu H."/>
        </authorList>
    </citation>
    <scope>NUCLEOTIDE SEQUENCE [LARGE SCALE GENOMIC DNA]</scope>
    <source>
        <strain evidence="4 5">FT13W</strain>
    </source>
</reference>
<dbReference type="Gene3D" id="3.50.50.60">
    <property type="entry name" value="FAD/NAD(P)-binding domain"/>
    <property type="match status" value="2"/>
</dbReference>
<protein>
    <submittedName>
        <fullName evidence="4">FAD-dependent oxidoreductase</fullName>
    </submittedName>
</protein>
<dbReference type="GO" id="GO:0055130">
    <property type="term" value="P:D-alanine catabolic process"/>
    <property type="evidence" value="ECO:0007669"/>
    <property type="project" value="TreeGrafter"/>
</dbReference>
<dbReference type="GO" id="GO:0008718">
    <property type="term" value="F:D-amino-acid dehydrogenase activity"/>
    <property type="evidence" value="ECO:0007669"/>
    <property type="project" value="TreeGrafter"/>
</dbReference>
<dbReference type="NCBIfam" id="NF001933">
    <property type="entry name" value="PRK00711.1"/>
    <property type="match status" value="1"/>
</dbReference>
<evidence type="ECO:0000256" key="1">
    <source>
        <dbReference type="ARBA" id="ARBA00009410"/>
    </source>
</evidence>
<dbReference type="GO" id="GO:0005886">
    <property type="term" value="C:plasma membrane"/>
    <property type="evidence" value="ECO:0007669"/>
    <property type="project" value="TreeGrafter"/>
</dbReference>
<gene>
    <name evidence="4" type="ORF">GCN75_10940</name>
</gene>
<dbReference type="InterPro" id="IPR036188">
    <property type="entry name" value="FAD/NAD-bd_sf"/>
</dbReference>
<keyword evidence="5" id="KW-1185">Reference proteome</keyword>
<dbReference type="AlphaFoldDB" id="A0A6I1I1N9"/>
<comment type="caution">
    <text evidence="4">The sequence shown here is derived from an EMBL/GenBank/DDBJ whole genome shotgun (WGS) entry which is preliminary data.</text>
</comment>
<organism evidence="4 5">
    <name type="scientific">Janthinobacterium violaceinigrum</name>
    <dbReference type="NCBI Taxonomy" id="2654252"/>
    <lineage>
        <taxon>Bacteria</taxon>
        <taxon>Pseudomonadati</taxon>
        <taxon>Pseudomonadota</taxon>
        <taxon>Betaproteobacteria</taxon>
        <taxon>Burkholderiales</taxon>
        <taxon>Oxalobacteraceae</taxon>
        <taxon>Janthinobacterium</taxon>
    </lineage>
</organism>
<evidence type="ECO:0000313" key="4">
    <source>
        <dbReference type="EMBL" id="KAB8064815.1"/>
    </source>
</evidence>
<evidence type="ECO:0000256" key="2">
    <source>
        <dbReference type="ARBA" id="ARBA00023002"/>
    </source>
</evidence>
<feature type="domain" description="FAD dependent oxidoreductase" evidence="3">
    <location>
        <begin position="2"/>
        <end position="403"/>
    </location>
</feature>
<dbReference type="PANTHER" id="PTHR13847:SF280">
    <property type="entry name" value="D-AMINO ACID DEHYDROGENASE"/>
    <property type="match status" value="1"/>
</dbReference>
<dbReference type="SUPFAM" id="SSF54373">
    <property type="entry name" value="FAD-linked reductases, C-terminal domain"/>
    <property type="match status" value="1"/>
</dbReference>
<dbReference type="SUPFAM" id="SSF51905">
    <property type="entry name" value="FAD/NAD(P)-binding domain"/>
    <property type="match status" value="1"/>
</dbReference>
<dbReference type="Proteomes" id="UP000468717">
    <property type="component" value="Unassembled WGS sequence"/>
</dbReference>
<evidence type="ECO:0000313" key="5">
    <source>
        <dbReference type="Proteomes" id="UP000468717"/>
    </source>
</evidence>
<proteinExistence type="inferred from homology"/>
<dbReference type="RefSeq" id="WP_152282554.1">
    <property type="nucleotide sequence ID" value="NZ_WFLI01000010.1"/>
</dbReference>
<evidence type="ECO:0000259" key="3">
    <source>
        <dbReference type="Pfam" id="PF01266"/>
    </source>
</evidence>
<sequence length="449" mass="49294">MKILVLGAGVVGTATAWYLRQAGHDVRVLERQAGAAQETSFGNGGQISVSHAEPWANPATLRKVVRWLGKDDAPLLFRPRLDPLQWQWVLHYLRECLPSRVARNMRQIVALAEYSRQSLQALRRETGIVYDHLERGILHFYTDQQEFDKSQSGAALLRELGCPRNTVSADEVIRIEPALAHARSRIVGGDFTATDESGDVHLFTTALAARAAAAGVDFCFGSTVTRLLADGERVTGAECIDAQGRHRLEHADAVVVAMGSFSAPLLQPLGIRLMLYPGKGYSATYPILDPVSAPTVSLTDDGHKLVFSRLGERLRVAGTCELNGYTRELNPLRCAAITRRVQALFPHACDYSDPVYWAGLRPLTPSNVPYIGATRYRQLFLNTGHGTLGWTMGCGAGRALADLVSGRRPDVDFAFCGQRLAPQSAAEAFRGQTRRGNMPQWGTFRSRKD</sequence>
<dbReference type="InterPro" id="IPR006076">
    <property type="entry name" value="FAD-dep_OxRdtase"/>
</dbReference>
<accession>A0A6I1I1N9</accession>
<dbReference type="Pfam" id="PF01266">
    <property type="entry name" value="DAO"/>
    <property type="match status" value="1"/>
</dbReference>
<keyword evidence="2" id="KW-0560">Oxidoreductase</keyword>
<name>A0A6I1I1N9_9BURK</name>
<comment type="similarity">
    <text evidence="1">Belongs to the DadA oxidoreductase family.</text>
</comment>
<dbReference type="EMBL" id="WFLI01000010">
    <property type="protein sequence ID" value="KAB8064815.1"/>
    <property type="molecule type" value="Genomic_DNA"/>
</dbReference>
<dbReference type="GO" id="GO:0005737">
    <property type="term" value="C:cytoplasm"/>
    <property type="evidence" value="ECO:0007669"/>
    <property type="project" value="TreeGrafter"/>
</dbReference>
<dbReference type="Gene3D" id="3.30.9.10">
    <property type="entry name" value="D-Amino Acid Oxidase, subunit A, domain 2"/>
    <property type="match status" value="1"/>
</dbReference>
<dbReference type="PANTHER" id="PTHR13847">
    <property type="entry name" value="SARCOSINE DEHYDROGENASE-RELATED"/>
    <property type="match status" value="1"/>
</dbReference>